<dbReference type="EMBL" id="SWKV01000001">
    <property type="protein sequence ID" value="KAF3048342.1"/>
    <property type="molecule type" value="Genomic_DNA"/>
</dbReference>
<keyword evidence="1" id="KW-0732">Signal</keyword>
<reference evidence="2" key="1">
    <citation type="submission" date="2019-04" db="EMBL/GenBank/DDBJ databases">
        <title>Sequencing of skin fungus with MAO and IRED activity.</title>
        <authorList>
            <person name="Marsaioli A.J."/>
            <person name="Bonatto J.M.C."/>
            <person name="Reis Junior O."/>
        </authorList>
    </citation>
    <scope>NUCLEOTIDE SEQUENCE</scope>
    <source>
        <strain evidence="2">28M1</strain>
    </source>
</reference>
<evidence type="ECO:0000313" key="2">
    <source>
        <dbReference type="EMBL" id="KAF3048342.1"/>
    </source>
</evidence>
<sequence>MKASLAITALLSTFATALPTATILEPIEVRAVRAYPPFKSLPVQGPKALEARSSAVLDTRSTSIDARDARAATIFKSAGAVGESTFIPANNYCTNIPVVPGGEEGCGVNDFTGGGAVLEVGSRKYKDVRRRLGSWEGKIARDRKTFRQ</sequence>
<keyword evidence="3" id="KW-1185">Reference proteome</keyword>
<protein>
    <submittedName>
        <fullName evidence="2">Uncharacterized protein</fullName>
    </submittedName>
</protein>
<feature type="signal peptide" evidence="1">
    <location>
        <begin position="1"/>
        <end position="17"/>
    </location>
</feature>
<name>A0A9P4X2H4_9PLEO</name>
<comment type="caution">
    <text evidence="2">The sequence shown here is derived from an EMBL/GenBank/DDBJ whole genome shotgun (WGS) entry which is preliminary data.</text>
</comment>
<proteinExistence type="predicted"/>
<evidence type="ECO:0000256" key="1">
    <source>
        <dbReference type="SAM" id="SignalP"/>
    </source>
</evidence>
<accession>A0A9P4X2H4</accession>
<evidence type="ECO:0000313" key="3">
    <source>
        <dbReference type="Proteomes" id="UP000758155"/>
    </source>
</evidence>
<gene>
    <name evidence="2" type="ORF">E8E12_011707</name>
</gene>
<feature type="chain" id="PRO_5040150254" evidence="1">
    <location>
        <begin position="18"/>
        <end position="148"/>
    </location>
</feature>
<dbReference type="AlphaFoldDB" id="A0A9P4X2H4"/>
<dbReference type="Proteomes" id="UP000758155">
    <property type="component" value="Unassembled WGS sequence"/>
</dbReference>
<organism evidence="2 3">
    <name type="scientific">Didymella heteroderae</name>
    <dbReference type="NCBI Taxonomy" id="1769908"/>
    <lineage>
        <taxon>Eukaryota</taxon>
        <taxon>Fungi</taxon>
        <taxon>Dikarya</taxon>
        <taxon>Ascomycota</taxon>
        <taxon>Pezizomycotina</taxon>
        <taxon>Dothideomycetes</taxon>
        <taxon>Pleosporomycetidae</taxon>
        <taxon>Pleosporales</taxon>
        <taxon>Pleosporineae</taxon>
        <taxon>Didymellaceae</taxon>
        <taxon>Didymella</taxon>
    </lineage>
</organism>
<dbReference type="OrthoDB" id="3786098at2759"/>